<dbReference type="EMBL" id="KN824278">
    <property type="protein sequence ID" value="KIM33270.1"/>
    <property type="molecule type" value="Genomic_DNA"/>
</dbReference>
<evidence type="ECO:0000313" key="6">
    <source>
        <dbReference type="Proteomes" id="UP000054097"/>
    </source>
</evidence>
<dbReference type="Gene3D" id="3.50.50.60">
    <property type="entry name" value="FAD/NAD(P)-binding domain"/>
    <property type="match status" value="2"/>
</dbReference>
<accession>A0A0C3B8Y2</accession>
<evidence type="ECO:0000313" key="5">
    <source>
        <dbReference type="EMBL" id="KIM33270.1"/>
    </source>
</evidence>
<dbReference type="SUPFAM" id="SSF51905">
    <property type="entry name" value="FAD/NAD(P)-binding domain"/>
    <property type="match status" value="1"/>
</dbReference>
<name>A0A0C3B8Y2_SERVB</name>
<keyword evidence="2" id="KW-0285">Flavoprotein</keyword>
<dbReference type="InterPro" id="IPR036188">
    <property type="entry name" value="FAD/NAD-bd_sf"/>
</dbReference>
<proteinExistence type="inferred from homology"/>
<reference evidence="6" key="2">
    <citation type="submission" date="2015-01" db="EMBL/GenBank/DDBJ databases">
        <title>Evolutionary Origins and Diversification of the Mycorrhizal Mutualists.</title>
        <authorList>
            <consortium name="DOE Joint Genome Institute"/>
            <consortium name="Mycorrhizal Genomics Consortium"/>
            <person name="Kohler A."/>
            <person name="Kuo A."/>
            <person name="Nagy L.G."/>
            <person name="Floudas D."/>
            <person name="Copeland A."/>
            <person name="Barry K.W."/>
            <person name="Cichocki N."/>
            <person name="Veneault-Fourrey C."/>
            <person name="LaButti K."/>
            <person name="Lindquist E.A."/>
            <person name="Lipzen A."/>
            <person name="Lundell T."/>
            <person name="Morin E."/>
            <person name="Murat C."/>
            <person name="Riley R."/>
            <person name="Ohm R."/>
            <person name="Sun H."/>
            <person name="Tunlid A."/>
            <person name="Henrissat B."/>
            <person name="Grigoriev I.V."/>
            <person name="Hibbett D.S."/>
            <person name="Martin F."/>
        </authorList>
    </citation>
    <scope>NUCLEOTIDE SEQUENCE [LARGE SCALE GENOMIC DNA]</scope>
    <source>
        <strain evidence="6">MAFF 305830</strain>
    </source>
</reference>
<gene>
    <name evidence="5" type="ORF">M408DRAFT_151922</name>
</gene>
<protein>
    <recommendedName>
        <fullName evidence="4">FAD/NAD(P)-binding domain-containing protein</fullName>
    </recommendedName>
</protein>
<organism evidence="5 6">
    <name type="scientific">Serendipita vermifera MAFF 305830</name>
    <dbReference type="NCBI Taxonomy" id="933852"/>
    <lineage>
        <taxon>Eukaryota</taxon>
        <taxon>Fungi</taxon>
        <taxon>Dikarya</taxon>
        <taxon>Basidiomycota</taxon>
        <taxon>Agaricomycotina</taxon>
        <taxon>Agaricomycetes</taxon>
        <taxon>Sebacinales</taxon>
        <taxon>Serendipitaceae</taxon>
        <taxon>Serendipita</taxon>
    </lineage>
</organism>
<sequence>MSALRSVDVLIIGGGPGGLAAALTLSRTRRTVALFDSGVYRNANSAFMHTVPMFDHTSPQKHRQGLLDEIKRRYGDTFQYIPHKALMLRKTEAAAASSGTSFQVVDDQNEVWTGRKVVLATGLADKYPAIEGFGSIWGKAAIHCVFCHGTETRGQAIAILLDGASSGAFTGKSLEMFIQKFKNLENTPVTLLVNGMFGEGATEPKANADYGITDDLLKLAKHNGYRWELRKITSISSESPAVGEHPPPATFHFENGDPFTVPFVVYAPLTKAPESTFTLLSDPSMSALKEGLTQPNAMFKVPMGEIPNSGLFPKSAMDGVYVCGNAGTFMSTVVWSQSQGQLAGVGCDNEIGMEDQAAALKECA</sequence>
<evidence type="ECO:0000256" key="1">
    <source>
        <dbReference type="ARBA" id="ARBA00009333"/>
    </source>
</evidence>
<feature type="domain" description="FAD/NAD(P)-binding" evidence="4">
    <location>
        <begin position="8"/>
        <end position="136"/>
    </location>
</feature>
<dbReference type="STRING" id="933852.A0A0C3B8Y2"/>
<keyword evidence="6" id="KW-1185">Reference proteome</keyword>
<dbReference type="AlphaFoldDB" id="A0A0C3B8Y2"/>
<evidence type="ECO:0000256" key="3">
    <source>
        <dbReference type="ARBA" id="ARBA00023002"/>
    </source>
</evidence>
<dbReference type="InterPro" id="IPR050097">
    <property type="entry name" value="Ferredoxin-NADP_redctase_2"/>
</dbReference>
<evidence type="ECO:0000256" key="2">
    <source>
        <dbReference type="ARBA" id="ARBA00022630"/>
    </source>
</evidence>
<dbReference type="HOGENOM" id="CLU_031864_5_0_1"/>
<dbReference type="PANTHER" id="PTHR48105">
    <property type="entry name" value="THIOREDOXIN REDUCTASE 1-RELATED-RELATED"/>
    <property type="match status" value="1"/>
</dbReference>
<comment type="similarity">
    <text evidence="1">Belongs to the class-II pyridine nucleotide-disulfide oxidoreductase family.</text>
</comment>
<dbReference type="GO" id="GO:0097237">
    <property type="term" value="P:cellular response to toxic substance"/>
    <property type="evidence" value="ECO:0007669"/>
    <property type="project" value="UniProtKB-ARBA"/>
</dbReference>
<dbReference type="PRINTS" id="PR00469">
    <property type="entry name" value="PNDRDTASEII"/>
</dbReference>
<dbReference type="GO" id="GO:0016491">
    <property type="term" value="F:oxidoreductase activity"/>
    <property type="evidence" value="ECO:0007669"/>
    <property type="project" value="UniProtKB-KW"/>
</dbReference>
<dbReference type="Proteomes" id="UP000054097">
    <property type="component" value="Unassembled WGS sequence"/>
</dbReference>
<dbReference type="PRINTS" id="PR00368">
    <property type="entry name" value="FADPNR"/>
</dbReference>
<evidence type="ECO:0000259" key="4">
    <source>
        <dbReference type="Pfam" id="PF07992"/>
    </source>
</evidence>
<keyword evidence="3" id="KW-0560">Oxidoreductase</keyword>
<dbReference type="OrthoDB" id="10260355at2759"/>
<dbReference type="Pfam" id="PF07992">
    <property type="entry name" value="Pyr_redox_2"/>
    <property type="match status" value="1"/>
</dbReference>
<reference evidence="5 6" key="1">
    <citation type="submission" date="2014-04" db="EMBL/GenBank/DDBJ databases">
        <authorList>
            <consortium name="DOE Joint Genome Institute"/>
            <person name="Kuo A."/>
            <person name="Zuccaro A."/>
            <person name="Kohler A."/>
            <person name="Nagy L.G."/>
            <person name="Floudas D."/>
            <person name="Copeland A."/>
            <person name="Barry K.W."/>
            <person name="Cichocki N."/>
            <person name="Veneault-Fourrey C."/>
            <person name="LaButti K."/>
            <person name="Lindquist E.A."/>
            <person name="Lipzen A."/>
            <person name="Lundell T."/>
            <person name="Morin E."/>
            <person name="Murat C."/>
            <person name="Sun H."/>
            <person name="Tunlid A."/>
            <person name="Henrissat B."/>
            <person name="Grigoriev I.V."/>
            <person name="Hibbett D.S."/>
            <person name="Martin F."/>
            <person name="Nordberg H.P."/>
            <person name="Cantor M.N."/>
            <person name="Hua S.X."/>
        </authorList>
    </citation>
    <scope>NUCLEOTIDE SEQUENCE [LARGE SCALE GENOMIC DNA]</scope>
    <source>
        <strain evidence="5 6">MAFF 305830</strain>
    </source>
</reference>
<dbReference type="InterPro" id="IPR023753">
    <property type="entry name" value="FAD/NAD-binding_dom"/>
</dbReference>